<reference evidence="5 6" key="1">
    <citation type="submission" date="2013-09" db="EMBL/GenBank/DDBJ databases">
        <title>Genome sequencing of Phaeobacter antarcticus sp. nov. SM1211.</title>
        <authorList>
            <person name="Zhang X.-Y."/>
            <person name="Liu C."/>
            <person name="Chen X.-L."/>
            <person name="Xie B.-B."/>
            <person name="Qin Q.-L."/>
            <person name="Rong J.-C."/>
            <person name="Zhang Y.-Z."/>
        </authorList>
    </citation>
    <scope>NUCLEOTIDE SEQUENCE [LARGE SCALE GENOMIC DNA]</scope>
    <source>
        <strain evidence="5 6">SM1211</strain>
    </source>
</reference>
<name>A0A2G8RKI0_9RHOB</name>
<gene>
    <name evidence="5" type="ORF">P775_03535</name>
</gene>
<dbReference type="SUPFAM" id="SSF46785">
    <property type="entry name" value="Winged helix' DNA-binding domain"/>
    <property type="match status" value="1"/>
</dbReference>
<dbReference type="InterPro" id="IPR000524">
    <property type="entry name" value="Tscrpt_reg_HTH_GntR"/>
</dbReference>
<evidence type="ECO:0000256" key="3">
    <source>
        <dbReference type="ARBA" id="ARBA00023163"/>
    </source>
</evidence>
<dbReference type="InterPro" id="IPR036390">
    <property type="entry name" value="WH_DNA-bd_sf"/>
</dbReference>
<sequence>MQYSERSLKADPVVEKLRGFIQEGDYTGGDRLPAERDLTVRLEMSRTELRKALDALEREGMIWRHVGKGTFVSDPCEGNAPDALVQLGRNLTPFRMMRARLVIEPAIAREAAINASGTDLSNMQRAMERTRSATTWAEYEEQDDQLHRHIAEASDNLLLVSLFEHLNHVRRAVAWGSVVRATTRPAASHTSFSEHDSLVQAIASRAPDAAHDAMRMHLRSVSDRLFGEA</sequence>
<dbReference type="PANTHER" id="PTHR43537">
    <property type="entry name" value="TRANSCRIPTIONAL REGULATOR, GNTR FAMILY"/>
    <property type="match status" value="1"/>
</dbReference>
<dbReference type="SMART" id="SM00895">
    <property type="entry name" value="FCD"/>
    <property type="match status" value="1"/>
</dbReference>
<evidence type="ECO:0000313" key="6">
    <source>
        <dbReference type="Proteomes" id="UP000231259"/>
    </source>
</evidence>
<evidence type="ECO:0000259" key="4">
    <source>
        <dbReference type="PROSITE" id="PS50949"/>
    </source>
</evidence>
<evidence type="ECO:0000256" key="2">
    <source>
        <dbReference type="ARBA" id="ARBA00023125"/>
    </source>
</evidence>
<dbReference type="PRINTS" id="PR00035">
    <property type="entry name" value="HTHGNTR"/>
</dbReference>
<dbReference type="Pfam" id="PF07729">
    <property type="entry name" value="FCD"/>
    <property type="match status" value="1"/>
</dbReference>
<dbReference type="Gene3D" id="1.20.120.530">
    <property type="entry name" value="GntR ligand-binding domain-like"/>
    <property type="match status" value="1"/>
</dbReference>
<dbReference type="SUPFAM" id="SSF48008">
    <property type="entry name" value="GntR ligand-binding domain-like"/>
    <property type="match status" value="1"/>
</dbReference>
<dbReference type="Proteomes" id="UP000231259">
    <property type="component" value="Unassembled WGS sequence"/>
</dbReference>
<evidence type="ECO:0000256" key="1">
    <source>
        <dbReference type="ARBA" id="ARBA00023015"/>
    </source>
</evidence>
<dbReference type="Gene3D" id="1.10.10.10">
    <property type="entry name" value="Winged helix-like DNA-binding domain superfamily/Winged helix DNA-binding domain"/>
    <property type="match status" value="1"/>
</dbReference>
<dbReference type="CDD" id="cd07377">
    <property type="entry name" value="WHTH_GntR"/>
    <property type="match status" value="1"/>
</dbReference>
<dbReference type="GO" id="GO:0003700">
    <property type="term" value="F:DNA-binding transcription factor activity"/>
    <property type="evidence" value="ECO:0007669"/>
    <property type="project" value="InterPro"/>
</dbReference>
<keyword evidence="3" id="KW-0804">Transcription</keyword>
<dbReference type="AlphaFoldDB" id="A0A2G8RKI0"/>
<comment type="caution">
    <text evidence="5">The sequence shown here is derived from an EMBL/GenBank/DDBJ whole genome shotgun (WGS) entry which is preliminary data.</text>
</comment>
<keyword evidence="2" id="KW-0238">DNA-binding</keyword>
<dbReference type="RefSeq" id="WP_099909643.1">
    <property type="nucleotide sequence ID" value="NZ_AWWI01000029.1"/>
</dbReference>
<protein>
    <recommendedName>
        <fullName evidence="4">HTH gntR-type domain-containing protein</fullName>
    </recommendedName>
</protein>
<organism evidence="5 6">
    <name type="scientific">Puniceibacterium antarcticum</name>
    <dbReference type="NCBI Taxonomy" id="1206336"/>
    <lineage>
        <taxon>Bacteria</taxon>
        <taxon>Pseudomonadati</taxon>
        <taxon>Pseudomonadota</taxon>
        <taxon>Alphaproteobacteria</taxon>
        <taxon>Rhodobacterales</taxon>
        <taxon>Paracoccaceae</taxon>
        <taxon>Puniceibacterium</taxon>
    </lineage>
</organism>
<dbReference type="PANTHER" id="PTHR43537:SF5">
    <property type="entry name" value="UXU OPERON TRANSCRIPTIONAL REGULATOR"/>
    <property type="match status" value="1"/>
</dbReference>
<dbReference type="GO" id="GO:0003677">
    <property type="term" value="F:DNA binding"/>
    <property type="evidence" value="ECO:0007669"/>
    <property type="project" value="UniProtKB-KW"/>
</dbReference>
<dbReference type="PROSITE" id="PS50949">
    <property type="entry name" value="HTH_GNTR"/>
    <property type="match status" value="1"/>
</dbReference>
<evidence type="ECO:0000313" key="5">
    <source>
        <dbReference type="EMBL" id="PIL21588.1"/>
    </source>
</evidence>
<dbReference type="Pfam" id="PF00392">
    <property type="entry name" value="GntR"/>
    <property type="match status" value="1"/>
</dbReference>
<feature type="domain" description="HTH gntR-type" evidence="4">
    <location>
        <begin position="7"/>
        <end position="75"/>
    </location>
</feature>
<keyword evidence="1" id="KW-0805">Transcription regulation</keyword>
<keyword evidence="6" id="KW-1185">Reference proteome</keyword>
<proteinExistence type="predicted"/>
<dbReference type="InterPro" id="IPR008920">
    <property type="entry name" value="TF_FadR/GntR_C"/>
</dbReference>
<dbReference type="InterPro" id="IPR036388">
    <property type="entry name" value="WH-like_DNA-bd_sf"/>
</dbReference>
<dbReference type="InterPro" id="IPR011711">
    <property type="entry name" value="GntR_C"/>
</dbReference>
<dbReference type="SMART" id="SM00345">
    <property type="entry name" value="HTH_GNTR"/>
    <property type="match status" value="1"/>
</dbReference>
<dbReference type="EMBL" id="AWWI01000029">
    <property type="protein sequence ID" value="PIL21588.1"/>
    <property type="molecule type" value="Genomic_DNA"/>
</dbReference>
<accession>A0A2G8RKI0</accession>
<dbReference type="OrthoDB" id="284307at2"/>